<dbReference type="Proteomes" id="UP000198588">
    <property type="component" value="Unassembled WGS sequence"/>
</dbReference>
<dbReference type="EMBL" id="FMXM01000012">
    <property type="protein sequence ID" value="SDA87085.1"/>
    <property type="molecule type" value="Genomic_DNA"/>
</dbReference>
<protein>
    <submittedName>
        <fullName evidence="1">Uncharacterized protein</fullName>
    </submittedName>
</protein>
<evidence type="ECO:0000313" key="2">
    <source>
        <dbReference type="Proteomes" id="UP000198588"/>
    </source>
</evidence>
<accession>A0A1G5YY68</accession>
<organism evidence="1 2">
    <name type="scientific">Mesorhizobium qingshengii</name>
    <dbReference type="NCBI Taxonomy" id="1165689"/>
    <lineage>
        <taxon>Bacteria</taxon>
        <taxon>Pseudomonadati</taxon>
        <taxon>Pseudomonadota</taxon>
        <taxon>Alphaproteobacteria</taxon>
        <taxon>Hyphomicrobiales</taxon>
        <taxon>Phyllobacteriaceae</taxon>
        <taxon>Mesorhizobium</taxon>
    </lineage>
</organism>
<evidence type="ECO:0000313" key="1">
    <source>
        <dbReference type="EMBL" id="SDA87085.1"/>
    </source>
</evidence>
<name>A0A1G5YY68_9HYPH</name>
<proteinExistence type="predicted"/>
<dbReference type="AlphaFoldDB" id="A0A1G5YY68"/>
<sequence length="54" mass="6196">MPVSDAEFIHRENIKHFEKRLETETDPVNRGLLLKLLAEEKAWMLPHAAAVKTA</sequence>
<dbReference type="RefSeq" id="WP_167365150.1">
    <property type="nucleotide sequence ID" value="NZ_FMXM01000012.1"/>
</dbReference>
<reference evidence="1 2" key="1">
    <citation type="submission" date="2016-10" db="EMBL/GenBank/DDBJ databases">
        <authorList>
            <person name="de Groot N.N."/>
        </authorList>
    </citation>
    <scope>NUCLEOTIDE SEQUENCE [LARGE SCALE GENOMIC DNA]</scope>
    <source>
        <strain evidence="1 2">CGMCC 1.12097</strain>
    </source>
</reference>
<gene>
    <name evidence="1" type="ORF">SAMN02927914_03838</name>
</gene>